<evidence type="ECO:0000313" key="3">
    <source>
        <dbReference type="Proteomes" id="UP000682308"/>
    </source>
</evidence>
<keyword evidence="1" id="KW-1133">Transmembrane helix</keyword>
<evidence type="ECO:0000313" key="2">
    <source>
        <dbReference type="EMBL" id="MBR8638603.1"/>
    </source>
</evidence>
<accession>A0A941F893</accession>
<organism evidence="2 3">
    <name type="scientific">Streptomyces tuirus</name>
    <dbReference type="NCBI Taxonomy" id="68278"/>
    <lineage>
        <taxon>Bacteria</taxon>
        <taxon>Bacillati</taxon>
        <taxon>Actinomycetota</taxon>
        <taxon>Actinomycetes</taxon>
        <taxon>Kitasatosporales</taxon>
        <taxon>Streptomycetaceae</taxon>
        <taxon>Streptomyces</taxon>
    </lineage>
</organism>
<keyword evidence="1" id="KW-0472">Membrane</keyword>
<keyword evidence="1" id="KW-0812">Transmembrane</keyword>
<gene>
    <name evidence="2" type="ORF">KEF29_03135</name>
</gene>
<keyword evidence="3" id="KW-1185">Reference proteome</keyword>
<comment type="caution">
    <text evidence="2">The sequence shown here is derived from an EMBL/GenBank/DDBJ whole genome shotgun (WGS) entry which is preliminary data.</text>
</comment>
<feature type="transmembrane region" description="Helical" evidence="1">
    <location>
        <begin position="21"/>
        <end position="43"/>
    </location>
</feature>
<protein>
    <submittedName>
        <fullName evidence="2">Uncharacterized protein</fullName>
    </submittedName>
</protein>
<evidence type="ECO:0000256" key="1">
    <source>
        <dbReference type="SAM" id="Phobius"/>
    </source>
</evidence>
<reference evidence="2 3" key="1">
    <citation type="submission" date="2021-04" db="EMBL/GenBank/DDBJ databases">
        <title>Characterization of the biosynthetic gene cluster of new lipopeptides with antitumor activity in the genome of the marine Streptomyces PHM034.</title>
        <authorList>
            <person name="Ceniceros A."/>
            <person name="Canedo L."/>
            <person name="Mendez C."/>
            <person name="Olano C."/>
            <person name="Schleissner C."/>
            <person name="Cuevas C."/>
            <person name="De La Calle F."/>
            <person name="Salas J.A."/>
        </authorList>
    </citation>
    <scope>NUCLEOTIDE SEQUENCE [LARGE SCALE GENOMIC DNA]</scope>
    <source>
        <strain evidence="2 3">PHM034</strain>
    </source>
</reference>
<sequence length="67" mass="7871">MSARHEGDDMAKIKTRRKMGWILIAFHWTMIVCTVGLWIPVYLAARRRRVTITHIPDGHTRYLPPTQ</sequence>
<dbReference type="EMBL" id="JAGTPG010000001">
    <property type="protein sequence ID" value="MBR8638603.1"/>
    <property type="molecule type" value="Genomic_DNA"/>
</dbReference>
<name>A0A941F893_9ACTN</name>
<proteinExistence type="predicted"/>
<dbReference type="Proteomes" id="UP000682308">
    <property type="component" value="Unassembled WGS sequence"/>
</dbReference>
<dbReference type="AlphaFoldDB" id="A0A941F893"/>